<feature type="region of interest" description="Disordered" evidence="1">
    <location>
        <begin position="403"/>
        <end position="437"/>
    </location>
</feature>
<evidence type="ECO:0000313" key="2">
    <source>
        <dbReference type="EMBL" id="CAE0488668.1"/>
    </source>
</evidence>
<dbReference type="AlphaFoldDB" id="A0A6S8HQX7"/>
<gene>
    <name evidence="2" type="ORF">DTER00134_LOCUS3738</name>
    <name evidence="3" type="ORF">DTER00134_LOCUS3741</name>
</gene>
<feature type="compositionally biased region" description="Low complexity" evidence="1">
    <location>
        <begin position="196"/>
        <end position="218"/>
    </location>
</feature>
<name>A0A6S8HQX7_DUNTE</name>
<reference evidence="3" key="1">
    <citation type="submission" date="2021-01" db="EMBL/GenBank/DDBJ databases">
        <authorList>
            <person name="Corre E."/>
            <person name="Pelletier E."/>
            <person name="Niang G."/>
            <person name="Scheremetjew M."/>
            <person name="Finn R."/>
            <person name="Kale V."/>
            <person name="Holt S."/>
            <person name="Cochrane G."/>
            <person name="Meng A."/>
            <person name="Brown T."/>
            <person name="Cohen L."/>
        </authorList>
    </citation>
    <scope>NUCLEOTIDE SEQUENCE</scope>
    <source>
        <strain evidence="3">CCMP1320</strain>
    </source>
</reference>
<dbReference type="EMBL" id="HBIP01007112">
    <property type="protein sequence ID" value="CAE0488668.1"/>
    <property type="molecule type" value="Transcribed_RNA"/>
</dbReference>
<feature type="compositionally biased region" description="Pro residues" evidence="1">
    <location>
        <begin position="178"/>
        <end position="195"/>
    </location>
</feature>
<sequence length="489" mass="51073">MDIPSKASYPQTSSQTPRDLPAWPSCPHSMHAISVGDVGSHTQRPCSRPSISNSSCKGPFLGPSRSMPTSSSSRCNGPILDPSRTVPQHCRGAASPQVGLQQHSTAACEHRGLHDAQMQQHGGHGSGAAAATPALGEGAGTAAATKLPLDAKEPHAAQQQPPTPAPASPLRCWTSTAPSPPQPSPPQQPVPPQPSQPTSIPALAPTAVPTPAPSCTAPLTHGSASSCGPQEQQQQPSEASKSPPRAPPSPPSQLAPSLSSPSCHQATITRGCQERSRTRPTSSASSVWSTLVQAPTALPPPFSEPQPGMQGGSIGRTLDRTNLQAAPSAHKCAASASQMALQESEARQQLVRLQQLRGAGQGGLPSTNCEDSRPDTPWTIQVAKAAGQANDDDATSIDIVSAWSRPGTSTTGSRAFTPVDKPSNNNMQHSASKQESQRGYLAPFVRQAAPMILCVDDPARSSEEVLEMELQRKLRELSLDELRQINALL</sequence>
<feature type="compositionally biased region" description="Low complexity" evidence="1">
    <location>
        <begin position="225"/>
        <end position="243"/>
    </location>
</feature>
<feature type="compositionally biased region" description="Low complexity" evidence="1">
    <location>
        <begin position="325"/>
        <end position="337"/>
    </location>
</feature>
<dbReference type="EMBL" id="HBIP01007115">
    <property type="protein sequence ID" value="CAE0488671.1"/>
    <property type="molecule type" value="Transcribed_RNA"/>
</dbReference>
<feature type="compositionally biased region" description="Polar residues" evidence="1">
    <location>
        <begin position="40"/>
        <end position="56"/>
    </location>
</feature>
<evidence type="ECO:0000313" key="3">
    <source>
        <dbReference type="EMBL" id="CAE0488671.1"/>
    </source>
</evidence>
<feature type="compositionally biased region" description="Low complexity" evidence="1">
    <location>
        <begin position="127"/>
        <end position="145"/>
    </location>
</feature>
<proteinExistence type="predicted"/>
<feature type="compositionally biased region" description="Polar residues" evidence="1">
    <location>
        <begin position="8"/>
        <end position="17"/>
    </location>
</feature>
<evidence type="ECO:0000256" key="1">
    <source>
        <dbReference type="SAM" id="MobiDB-lite"/>
    </source>
</evidence>
<accession>A0A6S8HQX7</accession>
<feature type="compositionally biased region" description="Pro residues" evidence="1">
    <location>
        <begin position="244"/>
        <end position="253"/>
    </location>
</feature>
<protein>
    <submittedName>
        <fullName evidence="3">Uncharacterized protein</fullName>
    </submittedName>
</protein>
<organism evidence="3">
    <name type="scientific">Dunaliella tertiolecta</name>
    <name type="common">Green alga</name>
    <dbReference type="NCBI Taxonomy" id="3047"/>
    <lineage>
        <taxon>Eukaryota</taxon>
        <taxon>Viridiplantae</taxon>
        <taxon>Chlorophyta</taxon>
        <taxon>core chlorophytes</taxon>
        <taxon>Chlorophyceae</taxon>
        <taxon>CS clade</taxon>
        <taxon>Chlamydomonadales</taxon>
        <taxon>Dunaliellaceae</taxon>
        <taxon>Dunaliella</taxon>
    </lineage>
</organism>
<feature type="compositionally biased region" description="Low complexity" evidence="1">
    <location>
        <begin position="63"/>
        <end position="74"/>
    </location>
</feature>
<feature type="region of interest" description="Disordered" evidence="1">
    <location>
        <begin position="1"/>
        <end position="346"/>
    </location>
</feature>
<feature type="compositionally biased region" description="Polar residues" evidence="1">
    <location>
        <begin position="422"/>
        <end position="434"/>
    </location>
</feature>